<evidence type="ECO:0000256" key="1">
    <source>
        <dbReference type="ARBA" id="ARBA00022729"/>
    </source>
</evidence>
<dbReference type="RefSeq" id="WP_165700855.1">
    <property type="nucleotide sequence ID" value="NZ_CP036265.1"/>
</dbReference>
<feature type="chain" id="PRO_5022049092" evidence="2">
    <location>
        <begin position="22"/>
        <end position="562"/>
    </location>
</feature>
<gene>
    <name evidence="4" type="ORF">CA12_37220</name>
</gene>
<dbReference type="Pfam" id="PF07593">
    <property type="entry name" value="UnbV_ASPIC"/>
    <property type="match status" value="1"/>
</dbReference>
<keyword evidence="1 2" id="KW-0732">Signal</keyword>
<accession>A0A517PE00</accession>
<dbReference type="PANTHER" id="PTHR16026:SF0">
    <property type="entry name" value="CARTILAGE ACIDIC PROTEIN 1"/>
    <property type="match status" value="1"/>
</dbReference>
<dbReference type="SUPFAM" id="SSF69318">
    <property type="entry name" value="Integrin alpha N-terminal domain"/>
    <property type="match status" value="1"/>
</dbReference>
<dbReference type="InterPro" id="IPR013517">
    <property type="entry name" value="FG-GAP"/>
</dbReference>
<sequence precursor="true">MTNSIRWAGLLALGGWGAAAASGAEPPFRFSDAGAAMGLSAWVEGIQGHGAAWGDADGDGRLDLYIGTFHSEGSPNMLLRNAGETFALVEQPALRISARTTGVVFADLDNDGDLDLYVASMPADADSGLSRRTGRTFAGCTLFRNEDKGRFTDISDGNAACPDAFGGRSAAVLDYDGDGLLDLLVGEDPLPGYNGSPTKSSRLFRNAGDLQFEDVSREAGLPEGVPGLGVAAADVNNDGWPDFFLAAHGGGNRLFLNDGRGTFRESPGSRETFAWPTAGGDNMVCGVAFGDVNRDGRLDVVLGQHYKRPWAEPVANRLYLNRGQDDGVPTFEDVTEQVGLIPLPMKAPHVEIQDFDNDGWPDVSTSIVKFADGRPHPIIFRHLGLQDGLPRFRADALGVNDFPTAEDQAVKRSGDLFEKILRERRIIYTAPGPTADYDGDGRLDMFLPNWFPSSPSMLLHNETEGGHWLDVRVEGEGNVNRQGIGSRVNVYSAGRLGDHAALLGSREIAVGYGYASGQPAVAHFGLGEIDRVDVEVVLPHGRGALNRTDAPADQAIVLKRGQ</sequence>
<evidence type="ECO:0000313" key="4">
    <source>
        <dbReference type="EMBL" id="QDT17594.1"/>
    </source>
</evidence>
<protein>
    <submittedName>
        <fullName evidence="4">FG-GAP repeat protein</fullName>
    </submittedName>
</protein>
<dbReference type="InterPro" id="IPR027039">
    <property type="entry name" value="Crtac1"/>
</dbReference>
<proteinExistence type="predicted"/>
<feature type="signal peptide" evidence="2">
    <location>
        <begin position="1"/>
        <end position="21"/>
    </location>
</feature>
<evidence type="ECO:0000259" key="3">
    <source>
        <dbReference type="Pfam" id="PF07593"/>
    </source>
</evidence>
<dbReference type="AlphaFoldDB" id="A0A517PE00"/>
<dbReference type="EMBL" id="CP036265">
    <property type="protein sequence ID" value="QDT17594.1"/>
    <property type="molecule type" value="Genomic_DNA"/>
</dbReference>
<evidence type="ECO:0000256" key="2">
    <source>
        <dbReference type="SAM" id="SignalP"/>
    </source>
</evidence>
<organism evidence="4 5">
    <name type="scientific">Alienimonas californiensis</name>
    <dbReference type="NCBI Taxonomy" id="2527989"/>
    <lineage>
        <taxon>Bacteria</taxon>
        <taxon>Pseudomonadati</taxon>
        <taxon>Planctomycetota</taxon>
        <taxon>Planctomycetia</taxon>
        <taxon>Planctomycetales</taxon>
        <taxon>Planctomycetaceae</taxon>
        <taxon>Alienimonas</taxon>
    </lineage>
</organism>
<dbReference type="InterPro" id="IPR011519">
    <property type="entry name" value="UnbV_ASPIC"/>
</dbReference>
<name>A0A517PE00_9PLAN</name>
<dbReference type="Proteomes" id="UP000318741">
    <property type="component" value="Chromosome"/>
</dbReference>
<feature type="domain" description="ASPIC/UnbV" evidence="3">
    <location>
        <begin position="483"/>
        <end position="554"/>
    </location>
</feature>
<dbReference type="KEGG" id="acaf:CA12_37220"/>
<dbReference type="Pfam" id="PF13517">
    <property type="entry name" value="FG-GAP_3"/>
    <property type="match status" value="2"/>
</dbReference>
<reference evidence="4 5" key="1">
    <citation type="submission" date="2019-02" db="EMBL/GenBank/DDBJ databases">
        <title>Deep-cultivation of Planctomycetes and their phenomic and genomic characterization uncovers novel biology.</title>
        <authorList>
            <person name="Wiegand S."/>
            <person name="Jogler M."/>
            <person name="Boedeker C."/>
            <person name="Pinto D."/>
            <person name="Vollmers J."/>
            <person name="Rivas-Marin E."/>
            <person name="Kohn T."/>
            <person name="Peeters S.H."/>
            <person name="Heuer A."/>
            <person name="Rast P."/>
            <person name="Oberbeckmann S."/>
            <person name="Bunk B."/>
            <person name="Jeske O."/>
            <person name="Meyerdierks A."/>
            <person name="Storesund J.E."/>
            <person name="Kallscheuer N."/>
            <person name="Luecker S."/>
            <person name="Lage O.M."/>
            <person name="Pohl T."/>
            <person name="Merkel B.J."/>
            <person name="Hornburger P."/>
            <person name="Mueller R.-W."/>
            <person name="Bruemmer F."/>
            <person name="Labrenz M."/>
            <person name="Spormann A.M."/>
            <person name="Op den Camp H."/>
            <person name="Overmann J."/>
            <person name="Amann R."/>
            <person name="Jetten M.S.M."/>
            <person name="Mascher T."/>
            <person name="Medema M.H."/>
            <person name="Devos D.P."/>
            <person name="Kaster A.-K."/>
            <person name="Ovreas L."/>
            <person name="Rohde M."/>
            <person name="Galperin M.Y."/>
            <person name="Jogler C."/>
        </authorList>
    </citation>
    <scope>NUCLEOTIDE SEQUENCE [LARGE SCALE GENOMIC DNA]</scope>
    <source>
        <strain evidence="4 5">CA12</strain>
    </source>
</reference>
<dbReference type="PANTHER" id="PTHR16026">
    <property type="entry name" value="CARTILAGE ACIDIC PROTEIN 1"/>
    <property type="match status" value="1"/>
</dbReference>
<keyword evidence="5" id="KW-1185">Reference proteome</keyword>
<dbReference type="Gene3D" id="2.130.10.130">
    <property type="entry name" value="Integrin alpha, N-terminal"/>
    <property type="match status" value="2"/>
</dbReference>
<dbReference type="InterPro" id="IPR028994">
    <property type="entry name" value="Integrin_alpha_N"/>
</dbReference>
<evidence type="ECO:0000313" key="5">
    <source>
        <dbReference type="Proteomes" id="UP000318741"/>
    </source>
</evidence>